<dbReference type="AlphaFoldDB" id="A0A4Y5YUK1"/>
<feature type="transmembrane region" description="Helical" evidence="3">
    <location>
        <begin position="142"/>
        <end position="164"/>
    </location>
</feature>
<proteinExistence type="inferred from homology"/>
<dbReference type="PROSITE" id="PS00379">
    <property type="entry name" value="CDP_ALCOHOL_P_TRANSF"/>
    <property type="match status" value="1"/>
</dbReference>
<keyword evidence="3" id="KW-0472">Membrane</keyword>
<feature type="transmembrane region" description="Helical" evidence="3">
    <location>
        <begin position="210"/>
        <end position="231"/>
    </location>
</feature>
<gene>
    <name evidence="4" type="ORF">FIV50_02435</name>
</gene>
<dbReference type="OrthoDB" id="7390033at2"/>
<evidence type="ECO:0000256" key="3">
    <source>
        <dbReference type="SAM" id="Phobius"/>
    </source>
</evidence>
<dbReference type="Pfam" id="PF01066">
    <property type="entry name" value="CDP-OH_P_transf"/>
    <property type="match status" value="1"/>
</dbReference>
<comment type="similarity">
    <text evidence="2">Belongs to the CDP-alcohol phosphatidyltransferase class-I family.</text>
</comment>
<dbReference type="InterPro" id="IPR000462">
    <property type="entry name" value="CDP-OH_P_trans"/>
</dbReference>
<sequence>MESFAQTLARLRSAQKGRAAGAPAYSIYVNRPVGRFFAAVAYRLGATPNQVTLVSALFTFTGIALIAAAPVTLLSGLAIWLLLAVGYALDSADGQVARLRGGGSLAGEWLDHFIDALKISSLHLAVLVGLARVDILPVGMLAFPLIFAVVANTTFFGMILNDLLKGKASVASSTAVGGGGSMRSFLLLPTDFGILCAAFVFWGWTSGFILLYGALAVCCLVFLIAAAIKWFRDMRRIDGERTR</sequence>
<organism evidence="4 5">
    <name type="scientific">Microbacterium foliorum</name>
    <dbReference type="NCBI Taxonomy" id="104336"/>
    <lineage>
        <taxon>Bacteria</taxon>
        <taxon>Bacillati</taxon>
        <taxon>Actinomycetota</taxon>
        <taxon>Actinomycetes</taxon>
        <taxon>Micrococcales</taxon>
        <taxon>Microbacteriaceae</taxon>
        <taxon>Microbacterium</taxon>
    </lineage>
</organism>
<name>A0A4Y5YUK1_9MICO</name>
<dbReference type="InterPro" id="IPR048254">
    <property type="entry name" value="CDP_ALCOHOL_P_TRANSF_CS"/>
</dbReference>
<dbReference type="GO" id="GO:0016020">
    <property type="term" value="C:membrane"/>
    <property type="evidence" value="ECO:0007669"/>
    <property type="project" value="InterPro"/>
</dbReference>
<keyword evidence="3" id="KW-1133">Transmembrane helix</keyword>
<dbReference type="Gene3D" id="1.20.120.1760">
    <property type="match status" value="1"/>
</dbReference>
<dbReference type="GO" id="GO:0016780">
    <property type="term" value="F:phosphotransferase activity, for other substituted phosphate groups"/>
    <property type="evidence" value="ECO:0007669"/>
    <property type="project" value="InterPro"/>
</dbReference>
<dbReference type="InterPro" id="IPR043130">
    <property type="entry name" value="CDP-OH_PTrfase_TM_dom"/>
</dbReference>
<dbReference type="Proteomes" id="UP000316125">
    <property type="component" value="Chromosome"/>
</dbReference>
<protein>
    <submittedName>
        <fullName evidence="4">CDP-alcohol phosphatidyltransferase family protein</fullName>
    </submittedName>
</protein>
<reference evidence="4 5" key="1">
    <citation type="submission" date="2019-06" db="EMBL/GenBank/DDBJ databases">
        <title>Complete genome of Microbacterium foliorum M2.</title>
        <authorList>
            <person name="Cao G."/>
        </authorList>
    </citation>
    <scope>NUCLEOTIDE SEQUENCE [LARGE SCALE GENOMIC DNA]</scope>
    <source>
        <strain evidence="4 5">M2</strain>
    </source>
</reference>
<feature type="transmembrane region" description="Helical" evidence="3">
    <location>
        <begin position="185"/>
        <end position="204"/>
    </location>
</feature>
<keyword evidence="3" id="KW-0812">Transmembrane</keyword>
<evidence type="ECO:0000313" key="4">
    <source>
        <dbReference type="EMBL" id="QDE36477.1"/>
    </source>
</evidence>
<keyword evidence="1 2" id="KW-0808">Transferase</keyword>
<accession>A0A4Y5YUK1</accession>
<evidence type="ECO:0000256" key="2">
    <source>
        <dbReference type="RuleBase" id="RU003750"/>
    </source>
</evidence>
<feature type="transmembrane region" description="Helical" evidence="3">
    <location>
        <begin position="56"/>
        <end position="89"/>
    </location>
</feature>
<evidence type="ECO:0000256" key="1">
    <source>
        <dbReference type="ARBA" id="ARBA00022679"/>
    </source>
</evidence>
<evidence type="ECO:0000313" key="5">
    <source>
        <dbReference type="Proteomes" id="UP000316125"/>
    </source>
</evidence>
<dbReference type="EMBL" id="CP041040">
    <property type="protein sequence ID" value="QDE36477.1"/>
    <property type="molecule type" value="Genomic_DNA"/>
</dbReference>
<dbReference type="GO" id="GO:0008654">
    <property type="term" value="P:phospholipid biosynthetic process"/>
    <property type="evidence" value="ECO:0007669"/>
    <property type="project" value="InterPro"/>
</dbReference>